<dbReference type="InterPro" id="IPR005829">
    <property type="entry name" value="Sugar_transporter_CS"/>
</dbReference>
<feature type="transmembrane region" description="Helical" evidence="5">
    <location>
        <begin position="65"/>
        <end position="85"/>
    </location>
</feature>
<evidence type="ECO:0000256" key="5">
    <source>
        <dbReference type="SAM" id="Phobius"/>
    </source>
</evidence>
<dbReference type="PANTHER" id="PTHR23503:SF106">
    <property type="entry name" value="MAJOR FACILITATOR SUPERFAMILY (MFS) PROFILE DOMAIN-CONTAINING PROTEIN"/>
    <property type="match status" value="1"/>
</dbReference>
<feature type="transmembrane region" description="Helical" evidence="5">
    <location>
        <begin position="339"/>
        <end position="361"/>
    </location>
</feature>
<feature type="transmembrane region" description="Helical" evidence="5">
    <location>
        <begin position="12"/>
        <end position="30"/>
    </location>
</feature>
<dbReference type="Pfam" id="PF00083">
    <property type="entry name" value="Sugar_tr"/>
    <property type="match status" value="1"/>
</dbReference>
<feature type="transmembrane region" description="Helical" evidence="5">
    <location>
        <begin position="273"/>
        <end position="297"/>
    </location>
</feature>
<dbReference type="Gene3D" id="1.20.1250.20">
    <property type="entry name" value="MFS general substrate transporter like domains"/>
    <property type="match status" value="1"/>
</dbReference>
<keyword evidence="8" id="KW-1185">Reference proteome</keyword>
<dbReference type="InterPro" id="IPR036259">
    <property type="entry name" value="MFS_trans_sf"/>
</dbReference>
<dbReference type="Proteomes" id="UP000659654">
    <property type="component" value="Unassembled WGS sequence"/>
</dbReference>
<dbReference type="SUPFAM" id="SSF103473">
    <property type="entry name" value="MFS general substrate transporter"/>
    <property type="match status" value="1"/>
</dbReference>
<evidence type="ECO:0000256" key="3">
    <source>
        <dbReference type="ARBA" id="ARBA00022989"/>
    </source>
</evidence>
<feature type="transmembrane region" description="Helical" evidence="5">
    <location>
        <begin position="408"/>
        <end position="431"/>
    </location>
</feature>
<evidence type="ECO:0000256" key="4">
    <source>
        <dbReference type="ARBA" id="ARBA00023136"/>
    </source>
</evidence>
<feature type="transmembrane region" description="Helical" evidence="5">
    <location>
        <begin position="373"/>
        <end position="396"/>
    </location>
</feature>
<dbReference type="SMR" id="A0A7I8X5X7"/>
<feature type="transmembrane region" description="Helical" evidence="5">
    <location>
        <begin position="190"/>
        <end position="210"/>
    </location>
</feature>
<dbReference type="PROSITE" id="PS50850">
    <property type="entry name" value="MFS"/>
    <property type="match status" value="1"/>
</dbReference>
<protein>
    <submittedName>
        <fullName evidence="7">(pine wood nematode) hypothetical protein</fullName>
    </submittedName>
</protein>
<dbReference type="InterPro" id="IPR020846">
    <property type="entry name" value="MFS_dom"/>
</dbReference>
<evidence type="ECO:0000259" key="6">
    <source>
        <dbReference type="PROSITE" id="PS50850"/>
    </source>
</evidence>
<organism evidence="7 8">
    <name type="scientific">Bursaphelenchus xylophilus</name>
    <name type="common">Pinewood nematode worm</name>
    <name type="synonym">Aphelenchoides xylophilus</name>
    <dbReference type="NCBI Taxonomy" id="6326"/>
    <lineage>
        <taxon>Eukaryota</taxon>
        <taxon>Metazoa</taxon>
        <taxon>Ecdysozoa</taxon>
        <taxon>Nematoda</taxon>
        <taxon>Chromadorea</taxon>
        <taxon>Rhabditida</taxon>
        <taxon>Tylenchina</taxon>
        <taxon>Tylenchomorpha</taxon>
        <taxon>Aphelenchoidea</taxon>
        <taxon>Aphelenchoididae</taxon>
        <taxon>Bursaphelenchus</taxon>
    </lineage>
</organism>
<dbReference type="PRINTS" id="PR00171">
    <property type="entry name" value="SUGRTRNSPORT"/>
</dbReference>
<dbReference type="GO" id="GO:0016020">
    <property type="term" value="C:membrane"/>
    <property type="evidence" value="ECO:0007669"/>
    <property type="project" value="UniProtKB-SubCell"/>
</dbReference>
<name>A0A7I8X5X7_BURXY</name>
<evidence type="ECO:0000313" key="8">
    <source>
        <dbReference type="Proteomes" id="UP000659654"/>
    </source>
</evidence>
<evidence type="ECO:0000256" key="2">
    <source>
        <dbReference type="ARBA" id="ARBA00022692"/>
    </source>
</evidence>
<feature type="transmembrane region" description="Helical" evidence="5">
    <location>
        <begin position="437"/>
        <end position="457"/>
    </location>
</feature>
<keyword evidence="2 5" id="KW-0812">Transmembrane</keyword>
<dbReference type="Proteomes" id="UP000582659">
    <property type="component" value="Unassembled WGS sequence"/>
</dbReference>
<keyword evidence="3 5" id="KW-1133">Transmembrane helix</keyword>
<comment type="subcellular location">
    <subcellularLocation>
        <location evidence="1">Membrane</location>
        <topology evidence="1">Multi-pass membrane protein</topology>
    </subcellularLocation>
</comment>
<gene>
    <name evidence="7" type="ORF">BXYJ_LOCUS11762</name>
</gene>
<dbReference type="GO" id="GO:0015149">
    <property type="term" value="F:hexose transmembrane transporter activity"/>
    <property type="evidence" value="ECO:0007669"/>
    <property type="project" value="TreeGrafter"/>
</dbReference>
<dbReference type="PANTHER" id="PTHR23503">
    <property type="entry name" value="SOLUTE CARRIER FAMILY 2"/>
    <property type="match status" value="1"/>
</dbReference>
<feature type="transmembrane region" description="Helical" evidence="5">
    <location>
        <begin position="97"/>
        <end position="118"/>
    </location>
</feature>
<dbReference type="EMBL" id="CAJFCV020000005">
    <property type="protein sequence ID" value="CAG9122939.1"/>
    <property type="molecule type" value="Genomic_DNA"/>
</dbReference>
<dbReference type="InterPro" id="IPR005828">
    <property type="entry name" value="MFS_sugar_transport-like"/>
</dbReference>
<reference evidence="7" key="1">
    <citation type="submission" date="2020-09" db="EMBL/GenBank/DDBJ databases">
        <authorList>
            <person name="Kikuchi T."/>
        </authorList>
    </citation>
    <scope>NUCLEOTIDE SEQUENCE</scope>
    <source>
        <strain evidence="7">Ka4C1</strain>
    </source>
</reference>
<dbReference type="PROSITE" id="PS00216">
    <property type="entry name" value="SUGAR_TRANSPORT_1"/>
    <property type="match status" value="1"/>
</dbReference>
<keyword evidence="4 5" id="KW-0472">Membrane</keyword>
<feature type="transmembrane region" description="Helical" evidence="5">
    <location>
        <begin position="124"/>
        <end position="145"/>
    </location>
</feature>
<dbReference type="InterPro" id="IPR045263">
    <property type="entry name" value="GLUT"/>
</dbReference>
<feature type="transmembrane region" description="Helical" evidence="5">
    <location>
        <begin position="157"/>
        <end position="178"/>
    </location>
</feature>
<dbReference type="PROSITE" id="PS00217">
    <property type="entry name" value="SUGAR_TRANSPORT_2"/>
    <property type="match status" value="1"/>
</dbReference>
<evidence type="ECO:0000256" key="1">
    <source>
        <dbReference type="ARBA" id="ARBA00004141"/>
    </source>
</evidence>
<comment type="caution">
    <text evidence="7">The sequence shown here is derived from an EMBL/GenBank/DDBJ whole genome shotgun (WGS) entry which is preliminary data.</text>
</comment>
<feature type="transmembrane region" description="Helical" evidence="5">
    <location>
        <begin position="309"/>
        <end position="327"/>
    </location>
</feature>
<dbReference type="EMBL" id="CAJFDI010000005">
    <property type="protein sequence ID" value="CAD5231666.1"/>
    <property type="molecule type" value="Genomic_DNA"/>
</dbReference>
<dbReference type="OrthoDB" id="4540492at2759"/>
<dbReference type="InterPro" id="IPR003663">
    <property type="entry name" value="Sugar/inositol_transpt"/>
</dbReference>
<sequence length="481" mass="53472">MPEDFSVFHKIKLILTGFVVSCGGSFHFGYQISIINPLADVIQNFLEQSIERRLHHHLRTWTLNLLWPTVAGLLFIGAFIGAFMSPKLMSKHGIKPVLYLSSSILSISFLMAFLARIVDLAELFILHRLLAGIGIGMITTAQTVYLTEISPIRYRGFMGTLTGFSTSIGFVLASGIGLPQVFGQDLLWHYAYLIELLPSFMLIMFLLLYLPSSPIESLKKGKTKEALICLETFCHKHLAFDRLNQLEQEINIDQEQSPNLPVMMLCKKAGNALFISLLLNATVSFSGITAASFFGTFLLQNIGFNSNQAALANCLASFSGILGNILGSFTIDRVGRRRLIIGCLSVLALLNTILMGCVFFFQITENTSTGYAFLAIFMIFLFIFSLGVGPVAWFIATELSPAPFRAQIQSLSVSCQYITCFISSLIFLPLYHLVGPLSFLIFITPLTLCSVYLFVYLPETKNRTLDSIFEEMNGRKKKSSP</sequence>
<dbReference type="AlphaFoldDB" id="A0A7I8X5X7"/>
<feature type="domain" description="Major facilitator superfamily (MFS) profile" evidence="6">
    <location>
        <begin position="17"/>
        <end position="461"/>
    </location>
</feature>
<accession>A0A7I8X5X7</accession>
<proteinExistence type="predicted"/>
<evidence type="ECO:0000313" key="7">
    <source>
        <dbReference type="EMBL" id="CAD5231666.1"/>
    </source>
</evidence>